<evidence type="ECO:0000313" key="1">
    <source>
        <dbReference type="EMBL" id="KAG7347864.1"/>
    </source>
</evidence>
<comment type="caution">
    <text evidence="1">The sequence shown here is derived from an EMBL/GenBank/DDBJ whole genome shotgun (WGS) entry which is preliminary data.</text>
</comment>
<keyword evidence="2" id="KW-1185">Reference proteome</keyword>
<gene>
    <name evidence="1" type="ORF">IV203_016569</name>
</gene>
<protein>
    <submittedName>
        <fullName evidence="1">Uncharacterized protein</fullName>
    </submittedName>
</protein>
<proteinExistence type="predicted"/>
<reference evidence="1" key="1">
    <citation type="journal article" date="2021" name="Sci. Rep.">
        <title>Diploid genomic architecture of Nitzschia inconspicua, an elite biomass production diatom.</title>
        <authorList>
            <person name="Oliver A."/>
            <person name="Podell S."/>
            <person name="Pinowska A."/>
            <person name="Traller J.C."/>
            <person name="Smith S.R."/>
            <person name="McClure R."/>
            <person name="Beliaev A."/>
            <person name="Bohutskyi P."/>
            <person name="Hill E.A."/>
            <person name="Rabines A."/>
            <person name="Zheng H."/>
            <person name="Allen L.Z."/>
            <person name="Kuo A."/>
            <person name="Grigoriev I.V."/>
            <person name="Allen A.E."/>
            <person name="Hazlebeck D."/>
            <person name="Allen E.E."/>
        </authorList>
    </citation>
    <scope>NUCLEOTIDE SEQUENCE</scope>
    <source>
        <strain evidence="1">Hildebrandi</strain>
    </source>
</reference>
<name>A0A9K3PK31_9STRA</name>
<dbReference type="AlphaFoldDB" id="A0A9K3PK31"/>
<sequence>MNQKVANDLQQLPPARSQCKNVPKERGMVISDGVLAIIGSCVFCSRCERSLLAGECYNVPYKLQKDIIGFGKVIIWF</sequence>
<evidence type="ECO:0000313" key="2">
    <source>
        <dbReference type="Proteomes" id="UP000693970"/>
    </source>
</evidence>
<reference evidence="1" key="2">
    <citation type="submission" date="2021-04" db="EMBL/GenBank/DDBJ databases">
        <authorList>
            <person name="Podell S."/>
        </authorList>
    </citation>
    <scope>NUCLEOTIDE SEQUENCE</scope>
    <source>
        <strain evidence="1">Hildebrandi</strain>
    </source>
</reference>
<organism evidence="1 2">
    <name type="scientific">Nitzschia inconspicua</name>
    <dbReference type="NCBI Taxonomy" id="303405"/>
    <lineage>
        <taxon>Eukaryota</taxon>
        <taxon>Sar</taxon>
        <taxon>Stramenopiles</taxon>
        <taxon>Ochrophyta</taxon>
        <taxon>Bacillariophyta</taxon>
        <taxon>Bacillariophyceae</taxon>
        <taxon>Bacillariophycidae</taxon>
        <taxon>Bacillariales</taxon>
        <taxon>Bacillariaceae</taxon>
        <taxon>Nitzschia</taxon>
    </lineage>
</organism>
<accession>A0A9K3PK31</accession>
<dbReference type="Proteomes" id="UP000693970">
    <property type="component" value="Unassembled WGS sequence"/>
</dbReference>
<dbReference type="EMBL" id="JAGRRH010000020">
    <property type="protein sequence ID" value="KAG7347864.1"/>
    <property type="molecule type" value="Genomic_DNA"/>
</dbReference>